<feature type="region of interest" description="Disordered" evidence="1">
    <location>
        <begin position="1"/>
        <end position="31"/>
    </location>
</feature>
<dbReference type="AlphaFoldDB" id="A0AAV1RIY5"/>
<comment type="caution">
    <text evidence="2">The sequence shown here is derived from an EMBL/GenBank/DDBJ whole genome shotgun (WGS) entry which is preliminary data.</text>
</comment>
<proteinExistence type="predicted"/>
<evidence type="ECO:0000256" key="1">
    <source>
        <dbReference type="SAM" id="MobiDB-lite"/>
    </source>
</evidence>
<dbReference type="EMBL" id="CAWUPB010000994">
    <property type="protein sequence ID" value="CAK7335552.1"/>
    <property type="molecule type" value="Genomic_DNA"/>
</dbReference>
<evidence type="ECO:0000313" key="2">
    <source>
        <dbReference type="EMBL" id="CAK7335552.1"/>
    </source>
</evidence>
<protein>
    <submittedName>
        <fullName evidence="2">Uncharacterized protein</fullName>
    </submittedName>
</protein>
<dbReference type="Proteomes" id="UP001314170">
    <property type="component" value="Unassembled WGS sequence"/>
</dbReference>
<sequence>MIDTSKKQKNHSRSSRKRGKERKVPELVLENRSTSIESTTIKFKNSKRVNEKQKQRATIPNNYNKCDEIEKALLTFSSFNPLSLPSSFSPRPSYDVSVIVGA</sequence>
<evidence type="ECO:0000313" key="3">
    <source>
        <dbReference type="Proteomes" id="UP001314170"/>
    </source>
</evidence>
<feature type="compositionally biased region" description="Basic residues" evidence="1">
    <location>
        <begin position="7"/>
        <end position="21"/>
    </location>
</feature>
<gene>
    <name evidence="2" type="ORF">DCAF_LOCUS10547</name>
</gene>
<organism evidence="2 3">
    <name type="scientific">Dovyalis caffra</name>
    <dbReference type="NCBI Taxonomy" id="77055"/>
    <lineage>
        <taxon>Eukaryota</taxon>
        <taxon>Viridiplantae</taxon>
        <taxon>Streptophyta</taxon>
        <taxon>Embryophyta</taxon>
        <taxon>Tracheophyta</taxon>
        <taxon>Spermatophyta</taxon>
        <taxon>Magnoliopsida</taxon>
        <taxon>eudicotyledons</taxon>
        <taxon>Gunneridae</taxon>
        <taxon>Pentapetalae</taxon>
        <taxon>rosids</taxon>
        <taxon>fabids</taxon>
        <taxon>Malpighiales</taxon>
        <taxon>Salicaceae</taxon>
        <taxon>Flacourtieae</taxon>
        <taxon>Dovyalis</taxon>
    </lineage>
</organism>
<name>A0AAV1RIY5_9ROSI</name>
<accession>A0AAV1RIY5</accession>
<keyword evidence="3" id="KW-1185">Reference proteome</keyword>
<reference evidence="2 3" key="1">
    <citation type="submission" date="2024-01" db="EMBL/GenBank/DDBJ databases">
        <authorList>
            <person name="Waweru B."/>
        </authorList>
    </citation>
    <scope>NUCLEOTIDE SEQUENCE [LARGE SCALE GENOMIC DNA]</scope>
</reference>